<dbReference type="AlphaFoldDB" id="A0A6J6NBG6"/>
<dbReference type="InterPro" id="IPR009080">
    <property type="entry name" value="tRNAsynth_Ia_anticodon-bd"/>
</dbReference>
<evidence type="ECO:0000256" key="12">
    <source>
        <dbReference type="ARBA" id="ARBA00023146"/>
    </source>
</evidence>
<dbReference type="NCBIfam" id="TIGR00392">
    <property type="entry name" value="ileS"/>
    <property type="match status" value="1"/>
</dbReference>
<dbReference type="Pfam" id="PF08264">
    <property type="entry name" value="Anticodon_1"/>
    <property type="match status" value="1"/>
</dbReference>
<dbReference type="EMBL" id="CAEZXK010000008">
    <property type="protein sequence ID" value="CAB4683527.1"/>
    <property type="molecule type" value="Genomic_DNA"/>
</dbReference>
<evidence type="ECO:0000256" key="7">
    <source>
        <dbReference type="ARBA" id="ARBA00022723"/>
    </source>
</evidence>
<dbReference type="Gene3D" id="1.10.730.10">
    <property type="entry name" value="Isoleucyl-tRNA Synthetase, Domain 1"/>
    <property type="match status" value="1"/>
</dbReference>
<dbReference type="SUPFAM" id="SSF47323">
    <property type="entry name" value="Anticodon-binding domain of a subclass of class I aminoacyl-tRNA synthetases"/>
    <property type="match status" value="2"/>
</dbReference>
<dbReference type="CDD" id="cd07961">
    <property type="entry name" value="Anticodon_Ia_Ile_ABEc"/>
    <property type="match status" value="1"/>
</dbReference>
<keyword evidence="7" id="KW-0479">Metal-binding</keyword>
<reference evidence="17" key="1">
    <citation type="submission" date="2020-05" db="EMBL/GenBank/DDBJ databases">
        <authorList>
            <person name="Chiriac C."/>
            <person name="Salcher M."/>
            <person name="Ghai R."/>
            <person name="Kavagutti S V."/>
        </authorList>
    </citation>
    <scope>NUCLEOTIDE SEQUENCE</scope>
</reference>
<evidence type="ECO:0000259" key="16">
    <source>
        <dbReference type="Pfam" id="PF08264"/>
    </source>
</evidence>
<dbReference type="SUPFAM" id="SSF50677">
    <property type="entry name" value="ValRS/IleRS/LeuRS editing domain"/>
    <property type="match status" value="1"/>
</dbReference>
<gene>
    <name evidence="17" type="ORF">UFOPK2370_00479</name>
</gene>
<evidence type="ECO:0000256" key="4">
    <source>
        <dbReference type="ARBA" id="ARBA00013165"/>
    </source>
</evidence>
<keyword evidence="6" id="KW-0436">Ligase</keyword>
<dbReference type="FunFam" id="3.40.50.620:FF:000063">
    <property type="entry name" value="Isoleucine--tRNA ligase"/>
    <property type="match status" value="1"/>
</dbReference>
<comment type="subunit">
    <text evidence="3">Monomer.</text>
</comment>
<dbReference type="InterPro" id="IPR033709">
    <property type="entry name" value="Anticodon_Ile_ABEc"/>
</dbReference>
<dbReference type="GO" id="GO:0005737">
    <property type="term" value="C:cytoplasm"/>
    <property type="evidence" value="ECO:0007669"/>
    <property type="project" value="UniProtKB-SubCell"/>
</dbReference>
<comment type="cofactor">
    <cofactor evidence="1">
        <name>Zn(2+)</name>
        <dbReference type="ChEBI" id="CHEBI:29105"/>
    </cofactor>
</comment>
<feature type="domain" description="Aminoacyl-tRNA synthetase class Ia" evidence="15">
    <location>
        <begin position="27"/>
        <end position="669"/>
    </location>
</feature>
<evidence type="ECO:0000256" key="9">
    <source>
        <dbReference type="ARBA" id="ARBA00022833"/>
    </source>
</evidence>
<keyword evidence="5" id="KW-0963">Cytoplasm</keyword>
<dbReference type="GO" id="GO:0005524">
    <property type="term" value="F:ATP binding"/>
    <property type="evidence" value="ECO:0007669"/>
    <property type="project" value="UniProtKB-KW"/>
</dbReference>
<dbReference type="InterPro" id="IPR001412">
    <property type="entry name" value="aa-tRNA-synth_I_CS"/>
</dbReference>
<dbReference type="PANTHER" id="PTHR42780:SF1">
    <property type="entry name" value="ISOLEUCINE--TRNA LIGASE, CYTOPLASMIC"/>
    <property type="match status" value="1"/>
</dbReference>
<organism evidence="17">
    <name type="scientific">freshwater metagenome</name>
    <dbReference type="NCBI Taxonomy" id="449393"/>
    <lineage>
        <taxon>unclassified sequences</taxon>
        <taxon>metagenomes</taxon>
        <taxon>ecological metagenomes</taxon>
    </lineage>
</organism>
<name>A0A6J6NBG6_9ZZZZ</name>
<dbReference type="GO" id="GO:0046872">
    <property type="term" value="F:metal ion binding"/>
    <property type="evidence" value="ECO:0007669"/>
    <property type="project" value="UniProtKB-KW"/>
</dbReference>
<dbReference type="HAMAP" id="MF_02003">
    <property type="entry name" value="Ile_tRNA_synth_type2"/>
    <property type="match status" value="1"/>
</dbReference>
<evidence type="ECO:0000256" key="10">
    <source>
        <dbReference type="ARBA" id="ARBA00022840"/>
    </source>
</evidence>
<dbReference type="GO" id="GO:0000049">
    <property type="term" value="F:tRNA binding"/>
    <property type="evidence" value="ECO:0007669"/>
    <property type="project" value="InterPro"/>
</dbReference>
<comment type="catalytic activity">
    <reaction evidence="14">
        <text>tRNA(Ile) + L-isoleucine + ATP = L-isoleucyl-tRNA(Ile) + AMP + diphosphate</text>
        <dbReference type="Rhea" id="RHEA:11060"/>
        <dbReference type="Rhea" id="RHEA-COMP:9666"/>
        <dbReference type="Rhea" id="RHEA-COMP:9695"/>
        <dbReference type="ChEBI" id="CHEBI:30616"/>
        <dbReference type="ChEBI" id="CHEBI:33019"/>
        <dbReference type="ChEBI" id="CHEBI:58045"/>
        <dbReference type="ChEBI" id="CHEBI:78442"/>
        <dbReference type="ChEBI" id="CHEBI:78528"/>
        <dbReference type="ChEBI" id="CHEBI:456215"/>
        <dbReference type="EC" id="6.1.1.5"/>
    </reaction>
</comment>
<keyword evidence="11" id="KW-0648">Protein biosynthesis</keyword>
<protein>
    <recommendedName>
        <fullName evidence="4">isoleucine--tRNA ligase</fullName>
        <ecNumber evidence="4">6.1.1.5</ecNumber>
    </recommendedName>
</protein>
<evidence type="ECO:0000256" key="8">
    <source>
        <dbReference type="ARBA" id="ARBA00022741"/>
    </source>
</evidence>
<evidence type="ECO:0000256" key="1">
    <source>
        <dbReference type="ARBA" id="ARBA00001947"/>
    </source>
</evidence>
<dbReference type="InterPro" id="IPR014729">
    <property type="entry name" value="Rossmann-like_a/b/a_fold"/>
</dbReference>
<keyword evidence="12" id="KW-0030">Aminoacyl-tRNA synthetase</keyword>
<evidence type="ECO:0000256" key="3">
    <source>
        <dbReference type="ARBA" id="ARBA00011245"/>
    </source>
</evidence>
<comment type="subcellular location">
    <subcellularLocation>
        <location evidence="2">Cytoplasm</location>
    </subcellularLocation>
</comment>
<comment type="function">
    <text evidence="13">Catalyzes the attachment of isoleucine to tRNA(Ile). As IleRS can inadvertently accommodate and process structurally similar amino acids such as valine, to avoid such errors it has two additional distinct tRNA(Ile)-dependent editing activities. One activity is designated as 'pretransfer' editing and involves the hydrolysis of activated Val-AMP. The other activity is designated 'posttransfer' editing and involves deacylation of mischarged Val-tRNA(Ile).</text>
</comment>
<dbReference type="Pfam" id="PF00133">
    <property type="entry name" value="tRNA-synt_1"/>
    <property type="match status" value="1"/>
</dbReference>
<sequence>MYPKVNADLTREGVNPSPSFPKLEEQVLAYWQEDGTFQASIDQRKAENAEEFVFYDGPPFANGLPHYGHLLTGYTKDMVPRFKTMQGYRVERRFGWDTHGLPAEVEAERQLKISGRPEIEKFGIDKFNEYCRTSVLKYTEDWRTYVTRQARWVDFDNDYKTLDKTYTESVLWAFKQLHNKGLIYEGFKVLAYCWRCETPLSNHELRMDDEVYKTRQDQTVTVTFKITNGALAGVKLLAWTTTPWTLPTNFALAVGPEIEYAVVVAGPNGAGDGSPAGSKFMLAKSQVSAYAKDLGYENAEDVVLESTQLGKTLAGIRYERLFDYYADSEKFEIANAWQVLVGDYVADNEGTGIVHQAPAYGEDDQNLCNAADIPTYVSINERGQFNSLITDFEGQHVFDANKPITQRLKADGRLLRQASYDHPYPHCYRCKNPLIYKAVSSWFVETTKLRDRMLELNQQIDWTPEHTKDGSFGKWLENVRDWAISRNRFWGAPIPVWKSDDPNYPRIDVYGSLEELERDFGVQPSDFHRPVIDELTRPNPDDPTGKSTMRRVPEVLDCWFESGSMPFAQAHYPFENQEWFDSHSPGDFIVEYIGQTRGWFYTLHVLSTALFDRPAFKSVVSHGIILGDDGQKMSKSLRNYPDVNEVFNRDGADAMRWFLLSSPILRGGNLSVTEQGIREGMRQFVLPLWNTYYFFSLYANASDYEAKTSFGSTDVLDRYLLAKTRVLIEEVEADFNRYDSYAAAGRLRDFADALTNWYVRRSRDRFWNGDSQAFDTLYTVLEILCRLAAPLAPMVTEQIWRGLTGGRSVHLQSWPDAGQVPADRKLVEAMDEVRSISSVAQSLRKLNGLRVRLPLATLNVVTKNVSALEDFADLIADELNVKQVRLVELSLESTSEFGVVKRLTVNSRAAGPRIGKSVQAVIQAAKSGDWSEKDGTVVAGGVALEVGEYEIDLVADMTDALDGVEKTEFIGILSSGGFVILDGKVTPALAAEGLARDVIRAVQQARKDADFDVSDRIKLSVVADAEVIAAVQNHVELIKGETLALEFETVVGDAQNAVEVGEGQQIQISVSKV</sequence>
<evidence type="ECO:0000313" key="17">
    <source>
        <dbReference type="EMBL" id="CAB4683527.1"/>
    </source>
</evidence>
<dbReference type="PANTHER" id="PTHR42780">
    <property type="entry name" value="SOLEUCYL-TRNA SYNTHETASE"/>
    <property type="match status" value="1"/>
</dbReference>
<dbReference type="Gene3D" id="3.40.50.620">
    <property type="entry name" value="HUPs"/>
    <property type="match status" value="2"/>
</dbReference>
<dbReference type="InterPro" id="IPR002301">
    <property type="entry name" value="Ile-tRNA-ligase"/>
</dbReference>
<evidence type="ECO:0000256" key="5">
    <source>
        <dbReference type="ARBA" id="ARBA00022490"/>
    </source>
</evidence>
<keyword evidence="8" id="KW-0547">Nucleotide-binding</keyword>
<keyword evidence="9" id="KW-0862">Zinc</keyword>
<dbReference type="EC" id="6.1.1.5" evidence="4"/>
<evidence type="ECO:0000256" key="14">
    <source>
        <dbReference type="ARBA" id="ARBA00048359"/>
    </source>
</evidence>
<dbReference type="GO" id="GO:0004822">
    <property type="term" value="F:isoleucine-tRNA ligase activity"/>
    <property type="evidence" value="ECO:0007669"/>
    <property type="project" value="UniProtKB-EC"/>
</dbReference>
<dbReference type="GO" id="GO:0002161">
    <property type="term" value="F:aminoacyl-tRNA deacylase activity"/>
    <property type="evidence" value="ECO:0007669"/>
    <property type="project" value="InterPro"/>
</dbReference>
<evidence type="ECO:0000259" key="15">
    <source>
        <dbReference type="Pfam" id="PF00133"/>
    </source>
</evidence>
<dbReference type="InterPro" id="IPR023586">
    <property type="entry name" value="Ile-tRNA-ligase_type2"/>
</dbReference>
<evidence type="ECO:0000256" key="13">
    <source>
        <dbReference type="ARBA" id="ARBA00025217"/>
    </source>
</evidence>
<dbReference type="PROSITE" id="PS00178">
    <property type="entry name" value="AA_TRNA_LIGASE_I"/>
    <property type="match status" value="1"/>
</dbReference>
<dbReference type="Pfam" id="PF19302">
    <property type="entry name" value="DUF5915"/>
    <property type="match status" value="1"/>
</dbReference>
<evidence type="ECO:0000256" key="6">
    <source>
        <dbReference type="ARBA" id="ARBA00022598"/>
    </source>
</evidence>
<accession>A0A6J6NBG6</accession>
<dbReference type="GO" id="GO:0006428">
    <property type="term" value="P:isoleucyl-tRNA aminoacylation"/>
    <property type="evidence" value="ECO:0007669"/>
    <property type="project" value="InterPro"/>
</dbReference>
<dbReference type="FunFam" id="3.40.50.620:FF:000075">
    <property type="entry name" value="Isoleucine--tRNA ligase"/>
    <property type="match status" value="1"/>
</dbReference>
<feature type="domain" description="Methionyl/Valyl/Leucyl/Isoleucyl-tRNA synthetase anticodon-binding" evidence="16">
    <location>
        <begin position="717"/>
        <end position="854"/>
    </location>
</feature>
<proteinExistence type="inferred from homology"/>
<evidence type="ECO:0000256" key="2">
    <source>
        <dbReference type="ARBA" id="ARBA00004496"/>
    </source>
</evidence>
<evidence type="ECO:0000256" key="11">
    <source>
        <dbReference type="ARBA" id="ARBA00022917"/>
    </source>
</evidence>
<keyword evidence="10" id="KW-0067">ATP-binding</keyword>
<dbReference type="PRINTS" id="PR00984">
    <property type="entry name" value="TRNASYNTHILE"/>
</dbReference>
<dbReference type="SUPFAM" id="SSF52374">
    <property type="entry name" value="Nucleotidylyl transferase"/>
    <property type="match status" value="1"/>
</dbReference>
<dbReference type="CDD" id="cd00818">
    <property type="entry name" value="IleRS_core"/>
    <property type="match status" value="1"/>
</dbReference>
<dbReference type="InterPro" id="IPR013155">
    <property type="entry name" value="M/V/L/I-tRNA-synth_anticd-bd"/>
</dbReference>
<dbReference type="InterPro" id="IPR009008">
    <property type="entry name" value="Val/Leu/Ile-tRNA-synth_edit"/>
</dbReference>
<dbReference type="InterPro" id="IPR002300">
    <property type="entry name" value="aa-tRNA-synth_Ia"/>
</dbReference>